<evidence type="ECO:0000256" key="1">
    <source>
        <dbReference type="SAM" id="MobiDB-lite"/>
    </source>
</evidence>
<protein>
    <submittedName>
        <fullName evidence="2">Uncharacterized protein</fullName>
    </submittedName>
</protein>
<comment type="caution">
    <text evidence="2">The sequence shown here is derived from an EMBL/GenBank/DDBJ whole genome shotgun (WGS) entry which is preliminary data.</text>
</comment>
<reference evidence="2 3" key="1">
    <citation type="submission" date="2016-01" db="EMBL/GenBank/DDBJ databases">
        <title>Genome Sequences of Twelve Sporeforming Bacillus Species Isolated from Foods.</title>
        <authorList>
            <person name="Berendsen E.M."/>
            <person name="Wells-Bennik M.H."/>
            <person name="Krawcyk A.O."/>
            <person name="De Jong A."/>
            <person name="Holsappel S."/>
            <person name="Eijlander R.T."/>
            <person name="Kuipers O.P."/>
        </authorList>
    </citation>
    <scope>NUCLEOTIDE SEQUENCE [LARGE SCALE GENOMIC DNA]</scope>
    <source>
        <strain evidence="2 3">B4099</strain>
    </source>
</reference>
<accession>A0A150KG68</accession>
<feature type="compositionally biased region" description="Polar residues" evidence="1">
    <location>
        <begin position="1"/>
        <end position="12"/>
    </location>
</feature>
<evidence type="ECO:0000313" key="3">
    <source>
        <dbReference type="Proteomes" id="UP000075304"/>
    </source>
</evidence>
<evidence type="ECO:0000313" key="2">
    <source>
        <dbReference type="EMBL" id="KYC71254.1"/>
    </source>
</evidence>
<dbReference type="Proteomes" id="UP000075304">
    <property type="component" value="Unassembled WGS sequence"/>
</dbReference>
<proteinExistence type="predicted"/>
<gene>
    <name evidence="2" type="ORF">B4099_1858</name>
</gene>
<dbReference type="PATRIC" id="fig|1398.25.peg.2160"/>
<name>A0A150KG68_HEYCO</name>
<sequence>MNRQKLILSNSGKMKKISNGAEKNGASSPSFLFRPGIR</sequence>
<feature type="region of interest" description="Disordered" evidence="1">
    <location>
        <begin position="1"/>
        <end position="38"/>
    </location>
</feature>
<dbReference type="AlphaFoldDB" id="A0A150KG68"/>
<organism evidence="2 3">
    <name type="scientific">Heyndrickxia coagulans</name>
    <name type="common">Weizmannia coagulans</name>
    <dbReference type="NCBI Taxonomy" id="1398"/>
    <lineage>
        <taxon>Bacteria</taxon>
        <taxon>Bacillati</taxon>
        <taxon>Bacillota</taxon>
        <taxon>Bacilli</taxon>
        <taxon>Bacillales</taxon>
        <taxon>Bacillaceae</taxon>
        <taxon>Heyndrickxia</taxon>
    </lineage>
</organism>
<dbReference type="EMBL" id="LQYI01000034">
    <property type="protein sequence ID" value="KYC71254.1"/>
    <property type="molecule type" value="Genomic_DNA"/>
</dbReference>